<feature type="domain" description="Rieske" evidence="10">
    <location>
        <begin position="60"/>
        <end position="159"/>
    </location>
</feature>
<keyword evidence="5" id="KW-0479">Metal-binding</keyword>
<comment type="similarity">
    <text evidence="2">Belongs to the FAD-dependent oxidoreductase family.</text>
</comment>
<dbReference type="InterPro" id="IPR023753">
    <property type="entry name" value="FAD/NAD-binding_dom"/>
</dbReference>
<dbReference type="InterPro" id="IPR036922">
    <property type="entry name" value="Rieske_2Fe-2S_sf"/>
</dbReference>
<evidence type="ECO:0000313" key="11">
    <source>
        <dbReference type="EMBL" id="KAF3205287.1"/>
    </source>
</evidence>
<dbReference type="Pfam" id="PF00355">
    <property type="entry name" value="Rieske"/>
    <property type="match status" value="1"/>
</dbReference>
<accession>A0A7C8UDW9</accession>
<dbReference type="PRINTS" id="PR00368">
    <property type="entry name" value="FADPNR"/>
</dbReference>
<evidence type="ECO:0000256" key="2">
    <source>
        <dbReference type="ARBA" id="ARBA00006442"/>
    </source>
</evidence>
<evidence type="ECO:0000256" key="6">
    <source>
        <dbReference type="ARBA" id="ARBA00022827"/>
    </source>
</evidence>
<comment type="caution">
    <text evidence="11">The sequence shown here is derived from an EMBL/GenBank/DDBJ whole genome shotgun (WGS) entry which is preliminary data.</text>
</comment>
<proteinExistence type="inferred from homology"/>
<dbReference type="PANTHER" id="PTHR43557:SF2">
    <property type="entry name" value="RIESKE DOMAIN-CONTAINING PROTEIN-RELATED"/>
    <property type="match status" value="1"/>
</dbReference>
<keyword evidence="7" id="KW-0560">Oxidoreductase</keyword>
<evidence type="ECO:0000313" key="12">
    <source>
        <dbReference type="Proteomes" id="UP000483672"/>
    </source>
</evidence>
<evidence type="ECO:0000256" key="8">
    <source>
        <dbReference type="ARBA" id="ARBA00023004"/>
    </source>
</evidence>
<organism evidence="11 12">
    <name type="scientific">Orbilia oligospora</name>
    <name type="common">Nematode-trapping fungus</name>
    <name type="synonym">Arthrobotrys oligospora</name>
    <dbReference type="NCBI Taxonomy" id="2813651"/>
    <lineage>
        <taxon>Eukaryota</taxon>
        <taxon>Fungi</taxon>
        <taxon>Dikarya</taxon>
        <taxon>Ascomycota</taxon>
        <taxon>Pezizomycotina</taxon>
        <taxon>Orbiliomycetes</taxon>
        <taxon>Orbiliales</taxon>
        <taxon>Orbiliaceae</taxon>
        <taxon>Orbilia</taxon>
    </lineage>
</organism>
<dbReference type="SUPFAM" id="SSF50022">
    <property type="entry name" value="ISP domain"/>
    <property type="match status" value="1"/>
</dbReference>
<dbReference type="GO" id="GO:0005737">
    <property type="term" value="C:cytoplasm"/>
    <property type="evidence" value="ECO:0007669"/>
    <property type="project" value="TreeGrafter"/>
</dbReference>
<dbReference type="CDD" id="cd03478">
    <property type="entry name" value="Rieske_AIFL_N"/>
    <property type="match status" value="1"/>
</dbReference>
<dbReference type="GO" id="GO:0051537">
    <property type="term" value="F:2 iron, 2 sulfur cluster binding"/>
    <property type="evidence" value="ECO:0007669"/>
    <property type="project" value="UniProtKB-KW"/>
</dbReference>
<dbReference type="InterPro" id="IPR028202">
    <property type="entry name" value="Reductase_C"/>
</dbReference>
<reference evidence="11 12" key="1">
    <citation type="submission" date="2019-06" db="EMBL/GenBank/DDBJ databases">
        <authorList>
            <person name="Palmer J.M."/>
        </authorList>
    </citation>
    <scope>NUCLEOTIDE SEQUENCE [LARGE SCALE GENOMIC DNA]</scope>
    <source>
        <strain evidence="11 12">TWF191</strain>
    </source>
</reference>
<evidence type="ECO:0000259" key="10">
    <source>
        <dbReference type="PROSITE" id="PS51296"/>
    </source>
</evidence>
<evidence type="ECO:0000256" key="1">
    <source>
        <dbReference type="ARBA" id="ARBA00001974"/>
    </source>
</evidence>
<dbReference type="SUPFAM" id="SSF51905">
    <property type="entry name" value="FAD/NAD(P)-binding domain"/>
    <property type="match status" value="2"/>
</dbReference>
<dbReference type="Gene3D" id="2.102.10.10">
    <property type="entry name" value="Rieske [2Fe-2S] iron-sulphur domain"/>
    <property type="match status" value="1"/>
</dbReference>
<evidence type="ECO:0000256" key="5">
    <source>
        <dbReference type="ARBA" id="ARBA00022723"/>
    </source>
</evidence>
<keyword evidence="6" id="KW-0274">FAD</keyword>
<dbReference type="PROSITE" id="PS51296">
    <property type="entry name" value="RIESKE"/>
    <property type="match status" value="1"/>
</dbReference>
<dbReference type="InterPro" id="IPR017941">
    <property type="entry name" value="Rieske_2Fe-2S"/>
</dbReference>
<dbReference type="PANTHER" id="PTHR43557">
    <property type="entry name" value="APOPTOSIS-INDUCING FACTOR 1"/>
    <property type="match status" value="1"/>
</dbReference>
<dbReference type="InterPro" id="IPR016156">
    <property type="entry name" value="FAD/NAD-linked_Rdtase_dimer_sf"/>
</dbReference>
<dbReference type="InterPro" id="IPR036188">
    <property type="entry name" value="FAD/NAD-bd_sf"/>
</dbReference>
<sequence>MNLINLTLGSSLKSKTIQPTILRRTGPLFQSITVRLKPSKALVYRGIHTTNPFKMPQYRLIGVDKSDLKSTFKREVTVEGLDDTKLLLVQVGGNVTALSPRCTHYGAPLVKGTLTSSGRLKCPWHGACFNATTGDIEDAPALDSLNSFPVVFNGDDLTIEAEESKIKEFSRVPTYTCKKPVSDDTVLIVGGGSGAIGALEALREYGYKGNIVVLSKEPYLPIDRTKLSKALIIDSDKISWRNIGFLKSLGVDFHTSTVVKGIDFEKHLVETESGQAFHYSKVILATGAMPRNLQMKGFKDLGNIFAIRTVETAKAIVDAVGLEGGKKIVVIGSSFIGMEVANFLVGKKHEVTVVGMEDVPMMRVMGKAVGASLQSILEKKGVKFYMRATVEAAESSDPNSSIVGSVILKGGISLKADAVILGVGVAPVTDYIKNIPLEKDGSLRVDENFQVSSVKDAYAIGDIATYPYKGPGGFPDSVVRIEHWNVAQNSGRSVAKHIATGKTADFFTPIFWSALGLQLRYCGTTACGYDDVVIDGNLEENKFVAYYTQGETIVAVASMQRDPIFRAYEKECHAKDDTDDNDKKADTDEPIEEIYHLTLSHFYSSQCVSLLQRSMGTPVDKPLIQSKGRNLRPFVLNFNRQDQVKEAGSLRNYIILGCRPTYPFTLITFLRQVQFNPFDPWQYDFPEPPYPTTPASILYWDLDIDTQLLKPRPPVEPQQPAASTRPVIGLDLMRIHSAWDVERDQLVQAVVWCNSTGLENRVFELRYGDEIGSLEILKNLEAYVCFCGCGLRVKEDVHIKVFLKSGMLFWFPYQKKTIAENIPHLRYIRNEYKSGMPFIYLDLSIRTKQEMEKYIQDTRVDIRAIDLCVLERQQAVRFKNSRDHASWYSTSHVLFLFVEWSTRKIFQIIYRINGMDMAVEMIKVARLKDEDRKRLAMNHTHNCTKTSADLPVRHYPKWSCSDQSLPTMILDELDLELRLDFCPNWHQDAEALDAGNLNEMSHLMQNSTI</sequence>
<evidence type="ECO:0000256" key="9">
    <source>
        <dbReference type="ARBA" id="ARBA00023014"/>
    </source>
</evidence>
<comment type="cofactor">
    <cofactor evidence="1">
        <name>FAD</name>
        <dbReference type="ChEBI" id="CHEBI:57692"/>
    </cofactor>
</comment>
<evidence type="ECO:0000256" key="7">
    <source>
        <dbReference type="ARBA" id="ARBA00023002"/>
    </source>
</evidence>
<name>A0A7C8UDW9_ORBOL</name>
<dbReference type="GO" id="GO:0046872">
    <property type="term" value="F:metal ion binding"/>
    <property type="evidence" value="ECO:0007669"/>
    <property type="project" value="UniProtKB-KW"/>
</dbReference>
<keyword evidence="3" id="KW-0285">Flavoprotein</keyword>
<keyword evidence="8" id="KW-0408">Iron</keyword>
<evidence type="ECO:0000256" key="4">
    <source>
        <dbReference type="ARBA" id="ARBA00022714"/>
    </source>
</evidence>
<keyword evidence="4" id="KW-0001">2Fe-2S</keyword>
<dbReference type="SUPFAM" id="SSF55424">
    <property type="entry name" value="FAD/NAD-linked reductases, dimerisation (C-terminal) domain"/>
    <property type="match status" value="1"/>
</dbReference>
<dbReference type="InterPro" id="IPR050446">
    <property type="entry name" value="FAD-oxidoreductase/Apoptosis"/>
</dbReference>
<dbReference type="Pfam" id="PF07992">
    <property type="entry name" value="Pyr_redox_2"/>
    <property type="match status" value="1"/>
</dbReference>
<gene>
    <name evidence="11" type="ORF">TWF191_001905</name>
</gene>
<dbReference type="Proteomes" id="UP000483672">
    <property type="component" value="Unassembled WGS sequence"/>
</dbReference>
<dbReference type="Gene3D" id="3.50.50.60">
    <property type="entry name" value="FAD/NAD(P)-binding domain"/>
    <property type="match status" value="2"/>
</dbReference>
<keyword evidence="9" id="KW-0411">Iron-sulfur</keyword>
<protein>
    <recommendedName>
        <fullName evidence="10">Rieske domain-containing protein</fullName>
    </recommendedName>
</protein>
<dbReference type="Gene3D" id="3.30.390.30">
    <property type="match status" value="1"/>
</dbReference>
<dbReference type="AlphaFoldDB" id="A0A7C8UDW9"/>
<dbReference type="Pfam" id="PF14759">
    <property type="entry name" value="Reductase_C"/>
    <property type="match status" value="1"/>
</dbReference>
<dbReference type="GO" id="GO:0016651">
    <property type="term" value="F:oxidoreductase activity, acting on NAD(P)H"/>
    <property type="evidence" value="ECO:0007669"/>
    <property type="project" value="TreeGrafter"/>
</dbReference>
<dbReference type="PRINTS" id="PR00411">
    <property type="entry name" value="PNDRDTASEI"/>
</dbReference>
<evidence type="ECO:0000256" key="3">
    <source>
        <dbReference type="ARBA" id="ARBA00022630"/>
    </source>
</evidence>
<dbReference type="EMBL" id="WIPF01000135">
    <property type="protein sequence ID" value="KAF3205287.1"/>
    <property type="molecule type" value="Genomic_DNA"/>
</dbReference>